<dbReference type="Proteomes" id="UP000308652">
    <property type="component" value="Unassembled WGS sequence"/>
</dbReference>
<evidence type="ECO:0000313" key="6">
    <source>
        <dbReference type="Proteomes" id="UP000308652"/>
    </source>
</evidence>
<evidence type="ECO:0008006" key="7">
    <source>
        <dbReference type="Google" id="ProtNLM"/>
    </source>
</evidence>
<reference evidence="5 6" key="1">
    <citation type="journal article" date="2019" name="Nat. Ecol. Evol.">
        <title>Megaphylogeny resolves global patterns of mushroom evolution.</title>
        <authorList>
            <person name="Varga T."/>
            <person name="Krizsan K."/>
            <person name="Foldi C."/>
            <person name="Dima B."/>
            <person name="Sanchez-Garcia M."/>
            <person name="Sanchez-Ramirez S."/>
            <person name="Szollosi G.J."/>
            <person name="Szarkandi J.G."/>
            <person name="Papp V."/>
            <person name="Albert L."/>
            <person name="Andreopoulos W."/>
            <person name="Angelini C."/>
            <person name="Antonin V."/>
            <person name="Barry K.W."/>
            <person name="Bougher N.L."/>
            <person name="Buchanan P."/>
            <person name="Buyck B."/>
            <person name="Bense V."/>
            <person name="Catcheside P."/>
            <person name="Chovatia M."/>
            <person name="Cooper J."/>
            <person name="Damon W."/>
            <person name="Desjardin D."/>
            <person name="Finy P."/>
            <person name="Geml J."/>
            <person name="Haridas S."/>
            <person name="Hughes K."/>
            <person name="Justo A."/>
            <person name="Karasinski D."/>
            <person name="Kautmanova I."/>
            <person name="Kiss B."/>
            <person name="Kocsube S."/>
            <person name="Kotiranta H."/>
            <person name="LaButti K.M."/>
            <person name="Lechner B.E."/>
            <person name="Liimatainen K."/>
            <person name="Lipzen A."/>
            <person name="Lukacs Z."/>
            <person name="Mihaltcheva S."/>
            <person name="Morgado L.N."/>
            <person name="Niskanen T."/>
            <person name="Noordeloos M.E."/>
            <person name="Ohm R.A."/>
            <person name="Ortiz-Santana B."/>
            <person name="Ovrebo C."/>
            <person name="Racz N."/>
            <person name="Riley R."/>
            <person name="Savchenko A."/>
            <person name="Shiryaev A."/>
            <person name="Soop K."/>
            <person name="Spirin V."/>
            <person name="Szebenyi C."/>
            <person name="Tomsovsky M."/>
            <person name="Tulloss R.E."/>
            <person name="Uehling J."/>
            <person name="Grigoriev I.V."/>
            <person name="Vagvolgyi C."/>
            <person name="Papp T."/>
            <person name="Martin F.M."/>
            <person name="Miettinen O."/>
            <person name="Hibbett D.S."/>
            <person name="Nagy L.G."/>
        </authorList>
    </citation>
    <scope>NUCLEOTIDE SEQUENCE [LARGE SCALE GENOMIC DNA]</scope>
    <source>
        <strain evidence="5 6">CBS 166.37</strain>
    </source>
</reference>
<dbReference type="InterPro" id="IPR001971">
    <property type="entry name" value="Ribosomal_uS11"/>
</dbReference>
<feature type="region of interest" description="Disordered" evidence="4">
    <location>
        <begin position="48"/>
        <end position="90"/>
    </location>
</feature>
<dbReference type="Gene3D" id="3.30.420.80">
    <property type="entry name" value="Ribosomal protein S11"/>
    <property type="match status" value="1"/>
</dbReference>
<evidence type="ECO:0000256" key="3">
    <source>
        <dbReference type="ARBA" id="ARBA00023274"/>
    </source>
</evidence>
<dbReference type="PANTHER" id="PTHR11759">
    <property type="entry name" value="40S RIBOSOMAL PROTEIN S14/30S RIBOSOMAL PROTEIN S11"/>
    <property type="match status" value="1"/>
</dbReference>
<keyword evidence="3" id="KW-0687">Ribonucleoprotein</keyword>
<keyword evidence="2" id="KW-0689">Ribosomal protein</keyword>
<dbReference type="Pfam" id="PF00411">
    <property type="entry name" value="Ribosomal_S11"/>
    <property type="match status" value="1"/>
</dbReference>
<dbReference type="OrthoDB" id="1654884at2759"/>
<dbReference type="GO" id="GO:0005840">
    <property type="term" value="C:ribosome"/>
    <property type="evidence" value="ECO:0007669"/>
    <property type="project" value="UniProtKB-KW"/>
</dbReference>
<accession>A0A5C3MDB1</accession>
<dbReference type="AlphaFoldDB" id="A0A5C3MDB1"/>
<evidence type="ECO:0000256" key="2">
    <source>
        <dbReference type="ARBA" id="ARBA00022980"/>
    </source>
</evidence>
<dbReference type="HAMAP" id="MF_01310">
    <property type="entry name" value="Ribosomal_uS11"/>
    <property type="match status" value="1"/>
</dbReference>
<sequence>MFAAIFRSCRPSSSLATALKNPILAARYHREPQTDLNALSDLVGELTTTVPSSSSSTLPPPPFSGFNSKDSGPPTADATGYAPPSPPVSQYGSRAGIETVIAVKPIWRLHCKSTRNNTIATLAGPNEGPDIWKEDGKRRTTFWFSGGSCGFKKANRASYEAGYQCVVRMFKKIEQINEVKPIQLEIYVKGFGQGREALRNAMLAAEGMKVRPLVVSVTDRTPIKIGGTRAKKTRRL</sequence>
<organism evidence="5 6">
    <name type="scientific">Crucibulum laeve</name>
    <dbReference type="NCBI Taxonomy" id="68775"/>
    <lineage>
        <taxon>Eukaryota</taxon>
        <taxon>Fungi</taxon>
        <taxon>Dikarya</taxon>
        <taxon>Basidiomycota</taxon>
        <taxon>Agaricomycotina</taxon>
        <taxon>Agaricomycetes</taxon>
        <taxon>Agaricomycetidae</taxon>
        <taxon>Agaricales</taxon>
        <taxon>Agaricineae</taxon>
        <taxon>Nidulariaceae</taxon>
        <taxon>Crucibulum</taxon>
    </lineage>
</organism>
<dbReference type="SUPFAM" id="SSF53137">
    <property type="entry name" value="Translational machinery components"/>
    <property type="match status" value="1"/>
</dbReference>
<dbReference type="InterPro" id="IPR036967">
    <property type="entry name" value="Ribosomal_uS11_sf"/>
</dbReference>
<dbReference type="STRING" id="68775.A0A5C3MDB1"/>
<protein>
    <recommendedName>
        <fullName evidence="7">Ribosomal protein S11-domain-containing protein</fullName>
    </recommendedName>
</protein>
<keyword evidence="6" id="KW-1185">Reference proteome</keyword>
<dbReference type="GO" id="GO:0003735">
    <property type="term" value="F:structural constituent of ribosome"/>
    <property type="evidence" value="ECO:0007669"/>
    <property type="project" value="InterPro"/>
</dbReference>
<dbReference type="GO" id="GO:1990904">
    <property type="term" value="C:ribonucleoprotein complex"/>
    <property type="evidence" value="ECO:0007669"/>
    <property type="project" value="UniProtKB-KW"/>
</dbReference>
<gene>
    <name evidence="5" type="ORF">BDQ12DRAFT_674537</name>
</gene>
<evidence type="ECO:0000313" key="5">
    <source>
        <dbReference type="EMBL" id="TFK43180.1"/>
    </source>
</evidence>
<dbReference type="GO" id="GO:0006412">
    <property type="term" value="P:translation"/>
    <property type="evidence" value="ECO:0007669"/>
    <property type="project" value="InterPro"/>
</dbReference>
<comment type="similarity">
    <text evidence="1">Belongs to the universal ribosomal protein uS11 family.</text>
</comment>
<evidence type="ECO:0000256" key="4">
    <source>
        <dbReference type="SAM" id="MobiDB-lite"/>
    </source>
</evidence>
<proteinExistence type="inferred from homology"/>
<name>A0A5C3MDB1_9AGAR</name>
<feature type="compositionally biased region" description="Low complexity" evidence="4">
    <location>
        <begin position="48"/>
        <end position="57"/>
    </location>
</feature>
<dbReference type="EMBL" id="ML213591">
    <property type="protein sequence ID" value="TFK43180.1"/>
    <property type="molecule type" value="Genomic_DNA"/>
</dbReference>
<evidence type="ECO:0000256" key="1">
    <source>
        <dbReference type="ARBA" id="ARBA00006194"/>
    </source>
</evidence>